<protein>
    <recommendedName>
        <fullName evidence="6">ABC-2 type transporter transmembrane domain-containing protein</fullName>
    </recommendedName>
</protein>
<evidence type="ECO:0000256" key="1">
    <source>
        <dbReference type="ARBA" id="ARBA00004141"/>
    </source>
</evidence>
<comment type="subcellular location">
    <subcellularLocation>
        <location evidence="1">Membrane</location>
        <topology evidence="1">Multi-pass membrane protein</topology>
    </subcellularLocation>
</comment>
<evidence type="ECO:0000256" key="3">
    <source>
        <dbReference type="ARBA" id="ARBA00022989"/>
    </source>
</evidence>
<dbReference type="AlphaFoldDB" id="A0A9J6G8X3"/>
<dbReference type="EMBL" id="JABSTR010000005">
    <property type="protein sequence ID" value="KAH9371773.1"/>
    <property type="molecule type" value="Genomic_DNA"/>
</dbReference>
<dbReference type="InterPro" id="IPR013525">
    <property type="entry name" value="ABC2_TM"/>
</dbReference>
<dbReference type="PANTHER" id="PTHR19229">
    <property type="entry name" value="ATP-BINDING CASSETTE TRANSPORTER SUBFAMILY A ABCA"/>
    <property type="match status" value="1"/>
</dbReference>
<keyword evidence="3 5" id="KW-1133">Transmembrane helix</keyword>
<feature type="transmembrane region" description="Helical" evidence="5">
    <location>
        <begin position="353"/>
        <end position="376"/>
    </location>
</feature>
<dbReference type="InterPro" id="IPR026082">
    <property type="entry name" value="ABCA"/>
</dbReference>
<feature type="transmembrane region" description="Helical" evidence="5">
    <location>
        <begin position="382"/>
        <end position="401"/>
    </location>
</feature>
<evidence type="ECO:0000313" key="8">
    <source>
        <dbReference type="Proteomes" id="UP000821853"/>
    </source>
</evidence>
<keyword evidence="8" id="KW-1185">Reference proteome</keyword>
<evidence type="ECO:0000256" key="5">
    <source>
        <dbReference type="SAM" id="Phobius"/>
    </source>
</evidence>
<accession>A0A9J6G8X3</accession>
<evidence type="ECO:0000256" key="2">
    <source>
        <dbReference type="ARBA" id="ARBA00022692"/>
    </source>
</evidence>
<dbReference type="GO" id="GO:0005319">
    <property type="term" value="F:lipid transporter activity"/>
    <property type="evidence" value="ECO:0007669"/>
    <property type="project" value="TreeGrafter"/>
</dbReference>
<dbReference type="Pfam" id="PF12698">
    <property type="entry name" value="ABC2_membrane_3"/>
    <property type="match status" value="1"/>
</dbReference>
<reference evidence="7 8" key="1">
    <citation type="journal article" date="2020" name="Cell">
        <title>Large-Scale Comparative Analyses of Tick Genomes Elucidate Their Genetic Diversity and Vector Capacities.</title>
        <authorList>
            <consortium name="Tick Genome and Microbiome Consortium (TIGMIC)"/>
            <person name="Jia N."/>
            <person name="Wang J."/>
            <person name="Shi W."/>
            <person name="Du L."/>
            <person name="Sun Y."/>
            <person name="Zhan W."/>
            <person name="Jiang J.F."/>
            <person name="Wang Q."/>
            <person name="Zhang B."/>
            <person name="Ji P."/>
            <person name="Bell-Sakyi L."/>
            <person name="Cui X.M."/>
            <person name="Yuan T.T."/>
            <person name="Jiang B.G."/>
            <person name="Yang W.F."/>
            <person name="Lam T.T."/>
            <person name="Chang Q.C."/>
            <person name="Ding S.J."/>
            <person name="Wang X.J."/>
            <person name="Zhu J.G."/>
            <person name="Ruan X.D."/>
            <person name="Zhao L."/>
            <person name="Wei J.T."/>
            <person name="Ye R.Z."/>
            <person name="Que T.C."/>
            <person name="Du C.H."/>
            <person name="Zhou Y.H."/>
            <person name="Cheng J.X."/>
            <person name="Dai P.F."/>
            <person name="Guo W.B."/>
            <person name="Han X.H."/>
            <person name="Huang E.J."/>
            <person name="Li L.F."/>
            <person name="Wei W."/>
            <person name="Gao Y.C."/>
            <person name="Liu J.Z."/>
            <person name="Shao H.Z."/>
            <person name="Wang X."/>
            <person name="Wang C.C."/>
            <person name="Yang T.C."/>
            <person name="Huo Q.B."/>
            <person name="Li W."/>
            <person name="Chen H.Y."/>
            <person name="Chen S.E."/>
            <person name="Zhou L.G."/>
            <person name="Ni X.B."/>
            <person name="Tian J.H."/>
            <person name="Sheng Y."/>
            <person name="Liu T."/>
            <person name="Pan Y.S."/>
            <person name="Xia L.Y."/>
            <person name="Li J."/>
            <person name="Zhao F."/>
            <person name="Cao W.C."/>
        </authorList>
    </citation>
    <scope>NUCLEOTIDE SEQUENCE [LARGE SCALE GENOMIC DNA]</scope>
    <source>
        <strain evidence="7">HaeL-2018</strain>
    </source>
</reference>
<evidence type="ECO:0000313" key="7">
    <source>
        <dbReference type="EMBL" id="KAH9371773.1"/>
    </source>
</evidence>
<dbReference type="GO" id="GO:0016020">
    <property type="term" value="C:membrane"/>
    <property type="evidence" value="ECO:0007669"/>
    <property type="project" value="UniProtKB-SubCell"/>
</dbReference>
<feature type="transmembrane region" description="Helical" evidence="5">
    <location>
        <begin position="267"/>
        <end position="289"/>
    </location>
</feature>
<keyword evidence="2 5" id="KW-0812">Transmembrane</keyword>
<dbReference type="OMA" id="WASHYLA"/>
<proteinExistence type="predicted"/>
<keyword evidence="4 5" id="KW-0472">Membrane</keyword>
<sequence>MSRFKLVLIHRSELTRDPTLPDDAEEERVQSRCALWIQQLHVLLWKDIYLKRICRHYPSLLIEITLMIVLLLGIQEETVVREPLILRGDTIYPPVHPSLFWNTNPALANIREVYYFAEDNSYLHKLTVEAFADLGVSNVVSLSSEAQLIAIARDVVRQTMPVRTVVLRYSSTSDTAPESLHVSFFAGPLPFDVQLHYQRRLIASPEGPAREEMYPEVNTLLPIVAALQQRHLQLQAGRFNYNHPLHPVTLRRFPYPDHIEYHDTKNYAFVLTRFCVGMLIPFSMFAAHLAEEKATGIKEMQRLVGLSDWVYWASHYLAGLAIHTCISAMMMLFVSIIRNEQGRAFIEYSDPALLLWILMCFCSSCIMHATLLSMFFSTSASAVAGAMVYWTLCCLLPFLALEHADGQGYHYIQRKHKLWTAIFPGMNLHWSFRILERFEKFGECCKEKAPFSISCGAHRKEFVNGTAGFFVHRSVS</sequence>
<dbReference type="OrthoDB" id="10255969at2759"/>
<feature type="domain" description="ABC-2 type transporter transmembrane" evidence="6">
    <location>
        <begin position="264"/>
        <end position="397"/>
    </location>
</feature>
<dbReference type="Proteomes" id="UP000821853">
    <property type="component" value="Chromosome 3"/>
</dbReference>
<dbReference type="GO" id="GO:0140359">
    <property type="term" value="F:ABC-type transporter activity"/>
    <property type="evidence" value="ECO:0007669"/>
    <property type="project" value="InterPro"/>
</dbReference>
<dbReference type="PANTHER" id="PTHR19229:SF250">
    <property type="entry name" value="ABC TRANSPORTER DOMAIN-CONTAINING PROTEIN-RELATED"/>
    <property type="match status" value="1"/>
</dbReference>
<name>A0A9J6G8X3_HAELO</name>
<feature type="transmembrane region" description="Helical" evidence="5">
    <location>
        <begin position="309"/>
        <end position="333"/>
    </location>
</feature>
<gene>
    <name evidence="7" type="ORF">HPB48_006543</name>
</gene>
<evidence type="ECO:0000259" key="6">
    <source>
        <dbReference type="Pfam" id="PF12698"/>
    </source>
</evidence>
<dbReference type="VEuPathDB" id="VectorBase:HLOH_046581"/>
<organism evidence="7 8">
    <name type="scientific">Haemaphysalis longicornis</name>
    <name type="common">Bush tick</name>
    <dbReference type="NCBI Taxonomy" id="44386"/>
    <lineage>
        <taxon>Eukaryota</taxon>
        <taxon>Metazoa</taxon>
        <taxon>Ecdysozoa</taxon>
        <taxon>Arthropoda</taxon>
        <taxon>Chelicerata</taxon>
        <taxon>Arachnida</taxon>
        <taxon>Acari</taxon>
        <taxon>Parasitiformes</taxon>
        <taxon>Ixodida</taxon>
        <taxon>Ixodoidea</taxon>
        <taxon>Ixodidae</taxon>
        <taxon>Haemaphysalinae</taxon>
        <taxon>Haemaphysalis</taxon>
    </lineage>
</organism>
<evidence type="ECO:0000256" key="4">
    <source>
        <dbReference type="ARBA" id="ARBA00023136"/>
    </source>
</evidence>
<comment type="caution">
    <text evidence="7">The sequence shown here is derived from an EMBL/GenBank/DDBJ whole genome shotgun (WGS) entry which is preliminary data.</text>
</comment>